<dbReference type="GO" id="GO:0005886">
    <property type="term" value="C:plasma membrane"/>
    <property type="evidence" value="ECO:0007669"/>
    <property type="project" value="InterPro"/>
</dbReference>
<dbReference type="GO" id="GO:0006072">
    <property type="term" value="P:glycerol-3-phosphate metabolic process"/>
    <property type="evidence" value="ECO:0007669"/>
    <property type="project" value="InterPro"/>
</dbReference>
<dbReference type="GO" id="GO:0046174">
    <property type="term" value="P:polyol catabolic process"/>
    <property type="evidence" value="ECO:0007669"/>
    <property type="project" value="InterPro"/>
</dbReference>
<dbReference type="InterPro" id="IPR006076">
    <property type="entry name" value="FAD-dep_OxRdtase"/>
</dbReference>
<dbReference type="EC" id="1.1.5.3" evidence="7"/>
<reference evidence="7" key="1">
    <citation type="journal article" date="2015" name="Proc. Natl. Acad. Sci. U.S.A.">
        <title>Networks of energetic and metabolic interactions define dynamics in microbial communities.</title>
        <authorList>
            <person name="Embree M."/>
            <person name="Liu J.K."/>
            <person name="Al-Bassam M.M."/>
            <person name="Zengler K."/>
        </authorList>
    </citation>
    <scope>NUCLEOTIDE SEQUENCE</scope>
</reference>
<dbReference type="PANTHER" id="PTHR11985">
    <property type="entry name" value="GLYCEROL-3-PHOSPHATE DEHYDROGENASE"/>
    <property type="match status" value="1"/>
</dbReference>
<comment type="caution">
    <text evidence="7">The sequence shown here is derived from an EMBL/GenBank/DDBJ whole genome shotgun (WGS) entry which is preliminary data.</text>
</comment>
<dbReference type="InterPro" id="IPR036188">
    <property type="entry name" value="FAD/NAD-bd_sf"/>
</dbReference>
<dbReference type="GO" id="GO:0009331">
    <property type="term" value="C:glycerol-3-phosphate dehydrogenase (FAD) complex"/>
    <property type="evidence" value="ECO:0007669"/>
    <property type="project" value="InterPro"/>
</dbReference>
<feature type="domain" description="FAD dependent oxidoreductase" evidence="6">
    <location>
        <begin position="5"/>
        <end position="359"/>
    </location>
</feature>
<dbReference type="SUPFAM" id="SSF54373">
    <property type="entry name" value="FAD-linked reductases, C-terminal domain"/>
    <property type="match status" value="1"/>
</dbReference>
<dbReference type="GO" id="GO:0004368">
    <property type="term" value="F:glycerol-3-phosphate dehydrogenase (quinone) activity"/>
    <property type="evidence" value="ECO:0007669"/>
    <property type="project" value="UniProtKB-EC"/>
</dbReference>
<evidence type="ECO:0000256" key="5">
    <source>
        <dbReference type="ARBA" id="ARBA00023002"/>
    </source>
</evidence>
<dbReference type="InterPro" id="IPR041854">
    <property type="entry name" value="BFD-like_2Fe2S-bd_dom_sf"/>
</dbReference>
<dbReference type="InterPro" id="IPR017752">
    <property type="entry name" value="G3P_DH_GlpA_su"/>
</dbReference>
<dbReference type="Gene3D" id="3.50.50.60">
    <property type="entry name" value="FAD/NAD(P)-binding domain"/>
    <property type="match status" value="1"/>
</dbReference>
<dbReference type="AlphaFoldDB" id="A0A0W8G2P0"/>
<evidence type="ECO:0000256" key="2">
    <source>
        <dbReference type="ARBA" id="ARBA00007330"/>
    </source>
</evidence>
<organism evidence="7">
    <name type="scientific">hydrocarbon metagenome</name>
    <dbReference type="NCBI Taxonomy" id="938273"/>
    <lineage>
        <taxon>unclassified sequences</taxon>
        <taxon>metagenomes</taxon>
        <taxon>ecological metagenomes</taxon>
    </lineage>
</organism>
<keyword evidence="3" id="KW-0285">Flavoprotein</keyword>
<accession>A0A0W8G2P0</accession>
<keyword evidence="4" id="KW-0274">FAD</keyword>
<sequence length="525" mass="55908">MRTTVLIIGGGVTGAGLARDLALRGVSCVLVDKQDVNAGASGGNHGLLHSGARYVGSDPLAARECREEGDILRRIAPHCVEDTGGLFVAVAGDDESYLSAFPGLCSKCGITATALDPKTARDMEPALSDRLIAAYAVADASVDPFKLSLDNIGQAMAHGARFLPWTQVVGFRLDKGRIRAATLRDAATGREEDLAVSMVVNAAGAWAGRVAALAGPHVDLVFSKGTLLVTQSRITDRVINRLRPATDADILVPGGTVSILGTTSVRIPDPDDCRPTIAEVDQIIDEGAAMVPELNATRYIRAYSGVRPLFGKTAAGNGDRAVSRGFALLDHARDGVENFVTITGGKLTTYRLMAEKTADLVCAKLGVDAPCLTAATVMPPYEGGRWTEPGLAPRRWLKSSDPTDTILCECEMVSKSVVDDIVRTMPPQSPGYTLLSIGLRSRIGKGPCQGGFCSLRVAGHLYDTDVIQGDQGLAEIRRFLDERWRGVHPILFDFPLMQAEFQEAVHCGLFGLELVREDENGKGET</sequence>
<evidence type="ECO:0000256" key="4">
    <source>
        <dbReference type="ARBA" id="ARBA00022827"/>
    </source>
</evidence>
<keyword evidence="5 7" id="KW-0560">Oxidoreductase</keyword>
<dbReference type="PROSITE" id="PS00977">
    <property type="entry name" value="FAD_G3PDH_1"/>
    <property type="match status" value="1"/>
</dbReference>
<dbReference type="CDD" id="cd19946">
    <property type="entry name" value="GlpA-like_Fer2_BFD-like"/>
    <property type="match status" value="1"/>
</dbReference>
<dbReference type="PANTHER" id="PTHR11985:SF15">
    <property type="entry name" value="GLYCEROL-3-PHOSPHATE DEHYDROGENASE, MITOCHONDRIAL"/>
    <property type="match status" value="1"/>
</dbReference>
<gene>
    <name evidence="7" type="ORF">ASZ90_002778</name>
</gene>
<dbReference type="PRINTS" id="PR01001">
    <property type="entry name" value="FADG3PDH"/>
</dbReference>
<evidence type="ECO:0000256" key="1">
    <source>
        <dbReference type="ARBA" id="ARBA00001974"/>
    </source>
</evidence>
<dbReference type="NCBIfam" id="NF008313">
    <property type="entry name" value="PRK11101.1"/>
    <property type="match status" value="1"/>
</dbReference>
<dbReference type="NCBIfam" id="TIGR03377">
    <property type="entry name" value="glycerol3P_GlpA"/>
    <property type="match status" value="1"/>
</dbReference>
<proteinExistence type="inferred from homology"/>
<evidence type="ECO:0000313" key="7">
    <source>
        <dbReference type="EMBL" id="KUG27373.1"/>
    </source>
</evidence>
<evidence type="ECO:0000256" key="3">
    <source>
        <dbReference type="ARBA" id="ARBA00022630"/>
    </source>
</evidence>
<dbReference type="SUPFAM" id="SSF51905">
    <property type="entry name" value="FAD/NAD(P)-binding domain"/>
    <property type="match status" value="1"/>
</dbReference>
<dbReference type="GO" id="GO:0010181">
    <property type="term" value="F:FMN binding"/>
    <property type="evidence" value="ECO:0007669"/>
    <property type="project" value="InterPro"/>
</dbReference>
<dbReference type="PROSITE" id="PS00978">
    <property type="entry name" value="FAD_G3PDH_2"/>
    <property type="match status" value="1"/>
</dbReference>
<dbReference type="InterPro" id="IPR000447">
    <property type="entry name" value="G3P_DH_FAD-dep"/>
</dbReference>
<comment type="cofactor">
    <cofactor evidence="1">
        <name>FAD</name>
        <dbReference type="ChEBI" id="CHEBI:57692"/>
    </cofactor>
</comment>
<comment type="similarity">
    <text evidence="2">Belongs to the FAD-dependent glycerol-3-phosphate dehydrogenase family.</text>
</comment>
<dbReference type="GO" id="GO:0050660">
    <property type="term" value="F:flavin adenine dinucleotide binding"/>
    <property type="evidence" value="ECO:0007669"/>
    <property type="project" value="InterPro"/>
</dbReference>
<name>A0A0W8G2P0_9ZZZZ</name>
<dbReference type="Pfam" id="PF01266">
    <property type="entry name" value="DAO"/>
    <property type="match status" value="1"/>
</dbReference>
<protein>
    <submittedName>
        <fullName evidence="7">Anaerobic glycerol-3-phosphate dehydrogenase subunit a</fullName>
        <ecNumber evidence="7">1.1.5.3</ecNumber>
    </submittedName>
</protein>
<dbReference type="EMBL" id="LNQE01000333">
    <property type="protein sequence ID" value="KUG27373.1"/>
    <property type="molecule type" value="Genomic_DNA"/>
</dbReference>
<dbReference type="Gene3D" id="1.10.10.1100">
    <property type="entry name" value="BFD-like [2Fe-2S]-binding domain"/>
    <property type="match status" value="1"/>
</dbReference>
<dbReference type="Gene3D" id="3.30.9.10">
    <property type="entry name" value="D-Amino Acid Oxidase, subunit A, domain 2"/>
    <property type="match status" value="1"/>
</dbReference>
<evidence type="ECO:0000259" key="6">
    <source>
        <dbReference type="Pfam" id="PF01266"/>
    </source>
</evidence>